<evidence type="ECO:0000313" key="2">
    <source>
        <dbReference type="EMBL" id="KGM02933.1"/>
    </source>
</evidence>
<reference evidence="2 3" key="1">
    <citation type="submission" date="2013-10" db="EMBL/GenBank/DDBJ databases">
        <authorList>
            <person name="Wang G."/>
            <person name="Zhuang W."/>
        </authorList>
    </citation>
    <scope>NUCLEOTIDE SEQUENCE [LARGE SCALE GENOMIC DNA]</scope>
    <source>
        <strain evidence="2 3">DSM 20118</strain>
    </source>
</reference>
<proteinExistence type="predicted"/>
<accession>A0A0A0B9T3</accession>
<dbReference type="RefSeq" id="WP_034627236.1">
    <property type="nucleotide sequence ID" value="NZ_AXNT01000031.1"/>
</dbReference>
<keyword evidence="3" id="KW-1185">Reference proteome</keyword>
<dbReference type="OrthoDB" id="3260457at2"/>
<dbReference type="EMBL" id="AXNT01000031">
    <property type="protein sequence ID" value="KGM02933.1"/>
    <property type="molecule type" value="Genomic_DNA"/>
</dbReference>
<evidence type="ECO:0000313" key="3">
    <source>
        <dbReference type="Proteomes" id="UP000029833"/>
    </source>
</evidence>
<organism evidence="2 3">
    <name type="scientific">Cellulomonas cellasea DSM 20118</name>
    <dbReference type="NCBI Taxonomy" id="1408250"/>
    <lineage>
        <taxon>Bacteria</taxon>
        <taxon>Bacillati</taxon>
        <taxon>Actinomycetota</taxon>
        <taxon>Actinomycetes</taxon>
        <taxon>Micrococcales</taxon>
        <taxon>Cellulomonadaceae</taxon>
        <taxon>Cellulomonas</taxon>
    </lineage>
</organism>
<dbReference type="AlphaFoldDB" id="A0A0A0B9T3"/>
<feature type="compositionally biased region" description="Low complexity" evidence="1">
    <location>
        <begin position="78"/>
        <end position="89"/>
    </location>
</feature>
<protein>
    <submittedName>
        <fullName evidence="2">Uncharacterized protein</fullName>
    </submittedName>
</protein>
<sequence>MWHLFGPIVRWPLHSPGRLLGVIAMAVAAVLALGAINDRGSTSDAVSPEASTSTPSTTRSPSNEPSTPSPDRTAAPQSTGKASSTSAGTDAFSEDPAANSAIVAAQDAAAEFVAAWARPDLDPATWQSGLTPHATPELRQALADTDPANVPAVTVSGQPVQVAINAEAGVFDVPTTGRFVRVFVELVDGIWLASDVQSTAAPEVAAGG</sequence>
<gene>
    <name evidence="2" type="ORF">Q760_10605</name>
</gene>
<feature type="compositionally biased region" description="Low complexity" evidence="1">
    <location>
        <begin position="47"/>
        <end position="70"/>
    </location>
</feature>
<name>A0A0A0B9T3_9CELL</name>
<evidence type="ECO:0000256" key="1">
    <source>
        <dbReference type="SAM" id="MobiDB-lite"/>
    </source>
</evidence>
<comment type="caution">
    <text evidence="2">The sequence shown here is derived from an EMBL/GenBank/DDBJ whole genome shotgun (WGS) entry which is preliminary data.</text>
</comment>
<dbReference type="Proteomes" id="UP000029833">
    <property type="component" value="Unassembled WGS sequence"/>
</dbReference>
<dbReference type="STRING" id="1408250.Q760_10605"/>
<feature type="region of interest" description="Disordered" evidence="1">
    <location>
        <begin position="39"/>
        <end position="93"/>
    </location>
</feature>